<keyword evidence="2 4" id="KW-0808">Transferase</keyword>
<protein>
    <submittedName>
        <fullName evidence="5">Glycerate kinase</fullName>
    </submittedName>
</protein>
<comment type="similarity">
    <text evidence="1 4">Belongs to the glycerate kinase type-1 family.</text>
</comment>
<organism evidence="5 6">
    <name type="scientific">Levilactobacillus suantsaii</name>
    <dbReference type="NCBI Taxonomy" id="2292255"/>
    <lineage>
        <taxon>Bacteria</taxon>
        <taxon>Bacillati</taxon>
        <taxon>Bacillota</taxon>
        <taxon>Bacilli</taxon>
        <taxon>Lactobacillales</taxon>
        <taxon>Lactobacillaceae</taxon>
        <taxon>Levilactobacillus</taxon>
    </lineage>
</organism>
<dbReference type="NCBIfam" id="TIGR00045">
    <property type="entry name" value="glycerate kinase"/>
    <property type="match status" value="1"/>
</dbReference>
<dbReference type="EMBL" id="QXIL01000015">
    <property type="protein sequence ID" value="RXI78134.1"/>
    <property type="molecule type" value="Genomic_DNA"/>
</dbReference>
<dbReference type="PANTHER" id="PTHR21599">
    <property type="entry name" value="GLYCERATE KINASE"/>
    <property type="match status" value="1"/>
</dbReference>
<evidence type="ECO:0000256" key="1">
    <source>
        <dbReference type="ARBA" id="ARBA00006284"/>
    </source>
</evidence>
<dbReference type="OrthoDB" id="9774290at2"/>
<comment type="caution">
    <text evidence="5">The sequence shown here is derived from an EMBL/GenBank/DDBJ whole genome shotgun (WGS) entry which is preliminary data.</text>
</comment>
<dbReference type="RefSeq" id="WP_129032841.1">
    <property type="nucleotide sequence ID" value="NZ_CP059603.1"/>
</dbReference>
<evidence type="ECO:0000256" key="4">
    <source>
        <dbReference type="PIRNR" id="PIRNR006078"/>
    </source>
</evidence>
<dbReference type="GO" id="GO:0008887">
    <property type="term" value="F:glycerate kinase activity"/>
    <property type="evidence" value="ECO:0007669"/>
    <property type="project" value="UniProtKB-UniRule"/>
</dbReference>
<dbReference type="InterPro" id="IPR004381">
    <property type="entry name" value="Glycerate_kinase"/>
</dbReference>
<reference evidence="5 6" key="1">
    <citation type="submission" date="2018-08" db="EMBL/GenBank/DDBJ databases">
        <title>Lactobacillus suantsai sp. nov., isolated from traditional fermented suan-tsai in Taiwan.</title>
        <authorList>
            <person name="Huang C.-H."/>
        </authorList>
    </citation>
    <scope>NUCLEOTIDE SEQUENCE [LARGE SCALE GENOMIC DNA]</scope>
    <source>
        <strain evidence="5 6">BCRC 12945</strain>
    </source>
</reference>
<dbReference type="Pfam" id="PF02595">
    <property type="entry name" value="Gly_kinase"/>
    <property type="match status" value="1"/>
</dbReference>
<dbReference type="InterPro" id="IPR018197">
    <property type="entry name" value="Glycerate_kinase_RE-like"/>
</dbReference>
<evidence type="ECO:0000256" key="3">
    <source>
        <dbReference type="ARBA" id="ARBA00022777"/>
    </source>
</evidence>
<sequence length="379" mass="37843">MTRVVIAADSFKGSATANEVNAYLAAGVTRVAPGTTVEKAVIADGGAGTVKTVINAVGGQFKTTQVLGPLGQPVEAQWGLLDAHTAIIEVSAAVGLTLAQPNLAPVSSSTFGVGQLISAALDQGATTIYVGLGDSATTDGGAGMMAALGAGIIDSNQQKLDLGGGSLMRLGHVSFLGLDPRLKQTTLIGLTDVTNPLTGPEGAAAVFGPQKGAEHEMVARLNQGLARLRTFVPIPNALALSRTPGAGAAGGTGFGLLALGGQLQSGAQAVQQLTHMAQRINGADLVITGEGRVDGQSLRGKAPIAVVQLARTQNVPTALVAGSVLGDVAAIHAAGVDDVVVSTPADMPVADAMRQTPALLTSAGAKAMLTYLASRDDAK</sequence>
<name>A0A4Q0VJS4_9LACO</name>
<dbReference type="InterPro" id="IPR018193">
    <property type="entry name" value="Glyc_kinase_flavodox-like_fold"/>
</dbReference>
<accession>A0A4Q0VJS4</accession>
<dbReference type="InterPro" id="IPR036129">
    <property type="entry name" value="Glycerate_kinase_sf"/>
</dbReference>
<dbReference type="Proteomes" id="UP000290602">
    <property type="component" value="Unassembled WGS sequence"/>
</dbReference>
<evidence type="ECO:0000313" key="6">
    <source>
        <dbReference type="Proteomes" id="UP000290602"/>
    </source>
</evidence>
<keyword evidence="3 4" id="KW-0418">Kinase</keyword>
<dbReference type="GO" id="GO:0031388">
    <property type="term" value="P:organic acid phosphorylation"/>
    <property type="evidence" value="ECO:0007669"/>
    <property type="project" value="UniProtKB-UniRule"/>
</dbReference>
<dbReference type="PANTHER" id="PTHR21599:SF0">
    <property type="entry name" value="GLYCERATE KINASE"/>
    <property type="match status" value="1"/>
</dbReference>
<keyword evidence="6" id="KW-1185">Reference proteome</keyword>
<dbReference type="Gene3D" id="3.40.50.10350">
    <property type="entry name" value="Glycerate kinase, domain 1"/>
    <property type="match status" value="1"/>
</dbReference>
<evidence type="ECO:0000313" key="5">
    <source>
        <dbReference type="EMBL" id="RXI78134.1"/>
    </source>
</evidence>
<evidence type="ECO:0000256" key="2">
    <source>
        <dbReference type="ARBA" id="ARBA00022679"/>
    </source>
</evidence>
<gene>
    <name evidence="5" type="ORF">DXH47_08105</name>
</gene>
<dbReference type="SUPFAM" id="SSF110738">
    <property type="entry name" value="Glycerate kinase I"/>
    <property type="match status" value="1"/>
</dbReference>
<dbReference type="AlphaFoldDB" id="A0A4Q0VJS4"/>
<dbReference type="PIRSF" id="PIRSF006078">
    <property type="entry name" value="GlxK"/>
    <property type="match status" value="1"/>
</dbReference>
<proteinExistence type="inferred from homology"/>
<dbReference type="Gene3D" id="3.90.1510.10">
    <property type="entry name" value="Glycerate kinase, domain 2"/>
    <property type="match status" value="1"/>
</dbReference>